<dbReference type="RefSeq" id="WP_353317422.1">
    <property type="nucleotide sequence ID" value="NZ_BAABVV010000024.1"/>
</dbReference>
<dbReference type="Proteomes" id="UP001438112">
    <property type="component" value="Unassembled WGS sequence"/>
</dbReference>
<keyword evidence="2" id="KW-1185">Reference proteome</keyword>
<protein>
    <submittedName>
        <fullName evidence="1">Uncharacterized protein</fullName>
    </submittedName>
</protein>
<organism evidence="1 2">
    <name type="scientific">Apilactobacillus apinorum</name>
    <dbReference type="NCBI Taxonomy" id="1218495"/>
    <lineage>
        <taxon>Bacteria</taxon>
        <taxon>Bacillati</taxon>
        <taxon>Bacillota</taxon>
        <taxon>Bacilli</taxon>
        <taxon>Lactobacillales</taxon>
        <taxon>Lactobacillaceae</taxon>
        <taxon>Apilactobacillus</taxon>
    </lineage>
</organism>
<gene>
    <name evidence="1" type="ORF">AP20H10_03610</name>
</gene>
<evidence type="ECO:0000313" key="1">
    <source>
        <dbReference type="EMBL" id="GAA6113998.1"/>
    </source>
</evidence>
<comment type="caution">
    <text evidence="1">The sequence shown here is derived from an EMBL/GenBank/DDBJ whole genome shotgun (WGS) entry which is preliminary data.</text>
</comment>
<evidence type="ECO:0000313" key="2">
    <source>
        <dbReference type="Proteomes" id="UP001438112"/>
    </source>
</evidence>
<sequence>MNEDNSQLISEITKNISDGKYQLAANQAKDYLEIKPNEEIEVLLVQSLFQLKQYIEAKKEVIEFPNAFIKNEKDFSLMLKVLIKNDEFIKSREIVVSLKNEESFFNTGMNLIKKAEEDILMNSAESVRQQAQKYYHISSKQTLYWQKEAFLAGQHLPYVEFVKYSRFVLMDPFVQSIIKSEVIDTLRKIGCEDSVEMLWIDKTTRNVELSNVKSLDEMESYRYIHNKLIEDYMSDPEKMMLLGSYFQHQSILMYPFNDEIISDYKRWYRLSLESYLTPEKYDLSGEDDYQKYIEIIKREFSLIK</sequence>
<dbReference type="EMBL" id="BAABVV010000024">
    <property type="protein sequence ID" value="GAA6113998.1"/>
    <property type="molecule type" value="Genomic_DNA"/>
</dbReference>
<reference evidence="1 2" key="1">
    <citation type="submission" date="2024-03" db="EMBL/GenBank/DDBJ databases">
        <title>Inconsistent identification of Apilactobacillus kunkeei-related strains obtained by well-developed overall genome related indices.</title>
        <authorList>
            <person name="Maeno S."/>
            <person name="Endo A."/>
        </authorList>
    </citation>
    <scope>NUCLEOTIDE SEQUENCE [LARGE SCALE GENOMIC DNA]</scope>
    <source>
        <strain evidence="1 2">20H-10</strain>
    </source>
</reference>
<accession>A0ABP9ZGT5</accession>
<name>A0ABP9ZGT5_9LACO</name>
<proteinExistence type="predicted"/>